<evidence type="ECO:0000313" key="2">
    <source>
        <dbReference type="Proteomes" id="UP000779070"/>
    </source>
</evidence>
<name>A0ABS3A0J8_9VIBR</name>
<dbReference type="EMBL" id="JAFHLB010000006">
    <property type="protein sequence ID" value="MBN3577374.1"/>
    <property type="molecule type" value="Genomic_DNA"/>
</dbReference>
<dbReference type="Proteomes" id="UP000779070">
    <property type="component" value="Unassembled WGS sequence"/>
</dbReference>
<sequence length="144" mass="16184">MKDIELILKNNDRIPIYCITKRVTGESYENAANRLLAESQIDSTLDQWQPIKRTEVIERLLSSLKNGILGLQAEVMNEKLAHQFALSFIGGADQENLFFISETLGHTEGHSRKKSIVLTDSVADLGFLAIKDEQIEIIVLAEED</sequence>
<gene>
    <name evidence="1" type="ORF">JYA62_06770</name>
</gene>
<reference evidence="1 2" key="1">
    <citation type="submission" date="2021-02" db="EMBL/GenBank/DDBJ databases">
        <title>Draft Genome Sequences of 5 Vibrio neptunius Strains Isolated From of Bivalve Hatcheries.</title>
        <authorList>
            <person name="Galvis F."/>
            <person name="Barja J.L."/>
            <person name="Lemos M.L."/>
            <person name="Balado M."/>
        </authorList>
    </citation>
    <scope>NUCLEOTIDE SEQUENCE [LARGE SCALE GENOMIC DNA]</scope>
    <source>
        <strain evidence="1 2">PP-145.98</strain>
    </source>
</reference>
<dbReference type="RefSeq" id="WP_206369416.1">
    <property type="nucleotide sequence ID" value="NZ_CAWPTM010000123.1"/>
</dbReference>
<evidence type="ECO:0000313" key="1">
    <source>
        <dbReference type="EMBL" id="MBN3577374.1"/>
    </source>
</evidence>
<protein>
    <submittedName>
        <fullName evidence="1">Uncharacterized protein</fullName>
    </submittedName>
</protein>
<accession>A0ABS3A0J8</accession>
<comment type="caution">
    <text evidence="1">The sequence shown here is derived from an EMBL/GenBank/DDBJ whole genome shotgun (WGS) entry which is preliminary data.</text>
</comment>
<organism evidence="1 2">
    <name type="scientific">Vibrio neptunius</name>
    <dbReference type="NCBI Taxonomy" id="170651"/>
    <lineage>
        <taxon>Bacteria</taxon>
        <taxon>Pseudomonadati</taxon>
        <taxon>Pseudomonadota</taxon>
        <taxon>Gammaproteobacteria</taxon>
        <taxon>Vibrionales</taxon>
        <taxon>Vibrionaceae</taxon>
        <taxon>Vibrio</taxon>
    </lineage>
</organism>
<keyword evidence="2" id="KW-1185">Reference proteome</keyword>
<proteinExistence type="predicted"/>